<evidence type="ECO:0000313" key="2">
    <source>
        <dbReference type="EMBL" id="GFN75650.1"/>
    </source>
</evidence>
<organism evidence="2 3">
    <name type="scientific">Plakobranchus ocellatus</name>
    <dbReference type="NCBI Taxonomy" id="259542"/>
    <lineage>
        <taxon>Eukaryota</taxon>
        <taxon>Metazoa</taxon>
        <taxon>Spiralia</taxon>
        <taxon>Lophotrochozoa</taxon>
        <taxon>Mollusca</taxon>
        <taxon>Gastropoda</taxon>
        <taxon>Heterobranchia</taxon>
        <taxon>Euthyneura</taxon>
        <taxon>Panpulmonata</taxon>
        <taxon>Sacoglossa</taxon>
        <taxon>Placobranchoidea</taxon>
        <taxon>Plakobranchidae</taxon>
        <taxon>Plakobranchus</taxon>
    </lineage>
</organism>
<keyword evidence="3" id="KW-1185">Reference proteome</keyword>
<evidence type="ECO:0000313" key="3">
    <source>
        <dbReference type="Proteomes" id="UP000735302"/>
    </source>
</evidence>
<keyword evidence="1" id="KW-1133">Transmembrane helix</keyword>
<feature type="transmembrane region" description="Helical" evidence="1">
    <location>
        <begin position="77"/>
        <end position="97"/>
    </location>
</feature>
<name>A0AAV3X856_9GAST</name>
<dbReference type="Proteomes" id="UP000735302">
    <property type="component" value="Unassembled WGS sequence"/>
</dbReference>
<evidence type="ECO:0000256" key="1">
    <source>
        <dbReference type="SAM" id="Phobius"/>
    </source>
</evidence>
<protein>
    <submittedName>
        <fullName evidence="2">Uncharacterized protein</fullName>
    </submittedName>
</protein>
<sequence length="123" mass="13911">MEREFARTLQDIDEESRGKLQLVEREAEDKRRRDLQTMESARKEHDLKMLERMTEARARITDNAHHLESAYSMAKSALTGAVIVAGVGCFVAGGVVLLGPQTVAIVGAWIAIQFERIATWWNR</sequence>
<proteinExistence type="predicted"/>
<keyword evidence="1" id="KW-0472">Membrane</keyword>
<gene>
    <name evidence="2" type="ORF">PoB_000215600</name>
</gene>
<dbReference type="EMBL" id="BLXT01000289">
    <property type="protein sequence ID" value="GFN75650.1"/>
    <property type="molecule type" value="Genomic_DNA"/>
</dbReference>
<keyword evidence="1" id="KW-0812">Transmembrane</keyword>
<accession>A0AAV3X856</accession>
<comment type="caution">
    <text evidence="2">The sequence shown here is derived from an EMBL/GenBank/DDBJ whole genome shotgun (WGS) entry which is preliminary data.</text>
</comment>
<dbReference type="AlphaFoldDB" id="A0AAV3X856"/>
<reference evidence="2 3" key="1">
    <citation type="journal article" date="2021" name="Elife">
        <title>Chloroplast acquisition without the gene transfer in kleptoplastic sea slugs, Plakobranchus ocellatus.</title>
        <authorList>
            <person name="Maeda T."/>
            <person name="Takahashi S."/>
            <person name="Yoshida T."/>
            <person name="Shimamura S."/>
            <person name="Takaki Y."/>
            <person name="Nagai Y."/>
            <person name="Toyoda A."/>
            <person name="Suzuki Y."/>
            <person name="Arimoto A."/>
            <person name="Ishii H."/>
            <person name="Satoh N."/>
            <person name="Nishiyama T."/>
            <person name="Hasebe M."/>
            <person name="Maruyama T."/>
            <person name="Minagawa J."/>
            <person name="Obokata J."/>
            <person name="Shigenobu S."/>
        </authorList>
    </citation>
    <scope>NUCLEOTIDE SEQUENCE [LARGE SCALE GENOMIC DNA]</scope>
</reference>